<dbReference type="AlphaFoldDB" id="A0AAN7KX07"/>
<dbReference type="PANTHER" id="PTHR35110">
    <property type="entry name" value="EXPRESSED PROTEIN"/>
    <property type="match status" value="1"/>
</dbReference>
<proteinExistence type="predicted"/>
<reference evidence="1 2" key="1">
    <citation type="journal article" date="2023" name="Hortic Res">
        <title>Pangenome of water caltrop reveals structural variations and asymmetric subgenome divergence after allopolyploidization.</title>
        <authorList>
            <person name="Zhang X."/>
            <person name="Chen Y."/>
            <person name="Wang L."/>
            <person name="Yuan Y."/>
            <person name="Fang M."/>
            <person name="Shi L."/>
            <person name="Lu R."/>
            <person name="Comes H.P."/>
            <person name="Ma Y."/>
            <person name="Chen Y."/>
            <person name="Huang G."/>
            <person name="Zhou Y."/>
            <person name="Zheng Z."/>
            <person name="Qiu Y."/>
        </authorList>
    </citation>
    <scope>NUCLEOTIDE SEQUENCE [LARGE SCALE GENOMIC DNA]</scope>
    <source>
        <tissue evidence="1">Roots</tissue>
    </source>
</reference>
<organism evidence="1 2">
    <name type="scientific">Trapa incisa</name>
    <dbReference type="NCBI Taxonomy" id="236973"/>
    <lineage>
        <taxon>Eukaryota</taxon>
        <taxon>Viridiplantae</taxon>
        <taxon>Streptophyta</taxon>
        <taxon>Embryophyta</taxon>
        <taxon>Tracheophyta</taxon>
        <taxon>Spermatophyta</taxon>
        <taxon>Magnoliopsida</taxon>
        <taxon>eudicotyledons</taxon>
        <taxon>Gunneridae</taxon>
        <taxon>Pentapetalae</taxon>
        <taxon>rosids</taxon>
        <taxon>malvids</taxon>
        <taxon>Myrtales</taxon>
        <taxon>Lythraceae</taxon>
        <taxon>Trapa</taxon>
    </lineage>
</organism>
<gene>
    <name evidence="1" type="ORF">SAY87_032007</name>
</gene>
<dbReference type="PANTHER" id="PTHR35110:SF1">
    <property type="entry name" value="EXPRESSED PROTEIN"/>
    <property type="match status" value="1"/>
</dbReference>
<dbReference type="Proteomes" id="UP001345219">
    <property type="component" value="Chromosome 24"/>
</dbReference>
<name>A0AAN7KX07_9MYRT</name>
<comment type="caution">
    <text evidence="1">The sequence shown here is derived from an EMBL/GenBank/DDBJ whole genome shotgun (WGS) entry which is preliminary data.</text>
</comment>
<dbReference type="EMBL" id="JAXIOK010000005">
    <property type="protein sequence ID" value="KAK4771475.1"/>
    <property type="molecule type" value="Genomic_DNA"/>
</dbReference>
<protein>
    <submittedName>
        <fullName evidence="1">Uncharacterized protein</fullName>
    </submittedName>
</protein>
<accession>A0AAN7KX07</accession>
<evidence type="ECO:0000313" key="1">
    <source>
        <dbReference type="EMBL" id="KAK4771475.1"/>
    </source>
</evidence>
<keyword evidence="2" id="KW-1185">Reference proteome</keyword>
<evidence type="ECO:0000313" key="2">
    <source>
        <dbReference type="Proteomes" id="UP001345219"/>
    </source>
</evidence>
<sequence length="92" mass="10311">MWFTRGSAALSGSVFVRYFSQKRAVNVRKIDPKVPHQEAYSISRDLFDVIRIHGPLTVGNTWTHAQVNSLSQCIMASQSGAFAEVLSVNLWE</sequence>